<dbReference type="GO" id="GO:0045900">
    <property type="term" value="P:negative regulation of translational elongation"/>
    <property type="evidence" value="ECO:0007669"/>
    <property type="project" value="TreeGrafter"/>
</dbReference>
<dbReference type="InterPro" id="IPR003489">
    <property type="entry name" value="RHF/RaiA"/>
</dbReference>
<dbReference type="CDD" id="cd00552">
    <property type="entry name" value="RaiA"/>
    <property type="match status" value="1"/>
</dbReference>
<evidence type="ECO:0000256" key="2">
    <source>
        <dbReference type="HAMAP-Rule" id="MF_00839"/>
    </source>
</evidence>
<dbReference type="InterPro" id="IPR036567">
    <property type="entry name" value="RHF-like"/>
</dbReference>
<dbReference type="NCBIfam" id="TIGR00741">
    <property type="entry name" value="yfiA"/>
    <property type="match status" value="1"/>
</dbReference>
<dbReference type="InterPro" id="IPR050574">
    <property type="entry name" value="HPF/YfiA_ribosome-assoc"/>
</dbReference>
<dbReference type="RefSeq" id="WP_183684188.1">
    <property type="nucleotide sequence ID" value="NZ_CAUQIH010000013.1"/>
</dbReference>
<proteinExistence type="inferred from homology"/>
<dbReference type="SUPFAM" id="SSF69754">
    <property type="entry name" value="Ribosome binding protein Y (YfiA homologue)"/>
    <property type="match status" value="1"/>
</dbReference>
<dbReference type="Pfam" id="PF16321">
    <property type="entry name" value="Ribosom_S30AE_C"/>
    <property type="match status" value="1"/>
</dbReference>
<dbReference type="InterPro" id="IPR034694">
    <property type="entry name" value="HPF_long/plastid"/>
</dbReference>
<dbReference type="PANTHER" id="PTHR33231">
    <property type="entry name" value="30S RIBOSOMAL PROTEIN"/>
    <property type="match status" value="1"/>
</dbReference>
<dbReference type="GO" id="GO:0022627">
    <property type="term" value="C:cytosolic small ribosomal subunit"/>
    <property type="evidence" value="ECO:0007669"/>
    <property type="project" value="TreeGrafter"/>
</dbReference>
<evidence type="ECO:0000313" key="5">
    <source>
        <dbReference type="Proteomes" id="UP000522163"/>
    </source>
</evidence>
<organism evidence="4 5">
    <name type="scientific">Oribacterium sinus</name>
    <dbReference type="NCBI Taxonomy" id="237576"/>
    <lineage>
        <taxon>Bacteria</taxon>
        <taxon>Bacillati</taxon>
        <taxon>Bacillota</taxon>
        <taxon>Clostridia</taxon>
        <taxon>Lachnospirales</taxon>
        <taxon>Lachnospiraceae</taxon>
        <taxon>Oribacterium</taxon>
    </lineage>
</organism>
<dbReference type="EMBL" id="JACHHH010000007">
    <property type="protein sequence ID" value="MBB6041593.1"/>
    <property type="molecule type" value="Genomic_DNA"/>
</dbReference>
<comment type="function">
    <text evidence="2">Required for dimerization of active 70S ribosomes into 100S ribosomes in stationary phase; 100S ribosomes are translationally inactive and sometimes present during exponential growth.</text>
</comment>
<dbReference type="InterPro" id="IPR032528">
    <property type="entry name" value="Ribosom_S30AE_C"/>
</dbReference>
<dbReference type="Proteomes" id="UP000522163">
    <property type="component" value="Unassembled WGS sequence"/>
</dbReference>
<comment type="subunit">
    <text evidence="2">Interacts with 100S ribosomes.</text>
</comment>
<dbReference type="Pfam" id="PF02482">
    <property type="entry name" value="Ribosomal_S30AE"/>
    <property type="match status" value="1"/>
</dbReference>
<dbReference type="PANTHER" id="PTHR33231:SF1">
    <property type="entry name" value="30S RIBOSOMAL PROTEIN"/>
    <property type="match status" value="1"/>
</dbReference>
<feature type="domain" description="Sigma 54 modulation/S30EA ribosomal protein C-terminal" evidence="3">
    <location>
        <begin position="116"/>
        <end position="171"/>
    </location>
</feature>
<keyword evidence="2" id="KW-0963">Cytoplasm</keyword>
<protein>
    <recommendedName>
        <fullName evidence="2">Ribosome hibernation promoting factor</fullName>
        <shortName evidence="2">HPF</shortName>
    </recommendedName>
</protein>
<accession>A0A7W9SG81</accession>
<sequence>MKITITGRNLSLTDGLKNGVEKKLGKLDKFFQAETPCNVTLSTQKDMQKIEVTIPVKGSVIRAEEATEDMYQSIDLVVDVLERQIRKYKNKLIQRHQAGSDFSSEFIDEKPAQDEEEIKIVRTKHIDLKPMTAEEACLQMELLGHSFFVFQDGNTGKVNVVYKRKANSYGLIEPEE</sequence>
<evidence type="ECO:0000259" key="3">
    <source>
        <dbReference type="Pfam" id="PF16321"/>
    </source>
</evidence>
<dbReference type="Gene3D" id="3.30.505.50">
    <property type="entry name" value="Sigma 54 modulation/S30EA ribosomal protein, C-terminal domain"/>
    <property type="match status" value="1"/>
</dbReference>
<dbReference type="AlphaFoldDB" id="A0A7W9SG81"/>
<comment type="caution">
    <text evidence="4">The sequence shown here is derived from an EMBL/GenBank/DDBJ whole genome shotgun (WGS) entry which is preliminary data.</text>
</comment>
<name>A0A7W9SG81_9FIRM</name>
<comment type="similarity">
    <text evidence="2">Belongs to the HPF/YfiA ribosome-associated protein family. Long HPF subfamily.</text>
</comment>
<dbReference type="HAMAP" id="MF_00839">
    <property type="entry name" value="HPF"/>
    <property type="match status" value="1"/>
</dbReference>
<evidence type="ECO:0000256" key="1">
    <source>
        <dbReference type="ARBA" id="ARBA00022845"/>
    </source>
</evidence>
<gene>
    <name evidence="2" type="primary">hpf</name>
    <name evidence="4" type="ORF">HNQ46_001576</name>
</gene>
<keyword evidence="1 2" id="KW-0810">Translation regulation</keyword>
<dbReference type="GO" id="GO:0043024">
    <property type="term" value="F:ribosomal small subunit binding"/>
    <property type="evidence" value="ECO:0007669"/>
    <property type="project" value="TreeGrafter"/>
</dbReference>
<evidence type="ECO:0000313" key="4">
    <source>
        <dbReference type="EMBL" id="MBB6041593.1"/>
    </source>
</evidence>
<comment type="subcellular location">
    <subcellularLocation>
        <location evidence="2">Cytoplasm</location>
    </subcellularLocation>
</comment>
<dbReference type="InterPro" id="IPR038416">
    <property type="entry name" value="Ribosom_S30AE_C_sf"/>
</dbReference>
<dbReference type="GeneID" id="85015120"/>
<reference evidence="4 5" key="1">
    <citation type="submission" date="2020-08" db="EMBL/GenBank/DDBJ databases">
        <title>Genomic Encyclopedia of Type Strains, Phase IV (KMG-IV): sequencing the most valuable type-strain genomes for metagenomic binning, comparative biology and taxonomic classification.</title>
        <authorList>
            <person name="Goeker M."/>
        </authorList>
    </citation>
    <scope>NUCLEOTIDE SEQUENCE [LARGE SCALE GENOMIC DNA]</scope>
    <source>
        <strain evidence="4 5">DSM 17245</strain>
    </source>
</reference>
<dbReference type="Gene3D" id="3.30.160.100">
    <property type="entry name" value="Ribosome hibernation promotion factor-like"/>
    <property type="match status" value="1"/>
</dbReference>